<keyword evidence="3 6" id="KW-1133">Transmembrane helix</keyword>
<evidence type="ECO:0000256" key="5">
    <source>
        <dbReference type="SAM" id="MobiDB-lite"/>
    </source>
</evidence>
<feature type="domain" description="EamA" evidence="7">
    <location>
        <begin position="11"/>
        <end position="170"/>
    </location>
</feature>
<evidence type="ECO:0000313" key="9">
    <source>
        <dbReference type="Proteomes" id="UP001295423"/>
    </source>
</evidence>
<dbReference type="InterPro" id="IPR050638">
    <property type="entry name" value="AA-Vitamin_Transporters"/>
</dbReference>
<feature type="transmembrane region" description="Helical" evidence="6">
    <location>
        <begin position="308"/>
        <end position="329"/>
    </location>
</feature>
<feature type="transmembrane region" description="Helical" evidence="6">
    <location>
        <begin position="102"/>
        <end position="124"/>
    </location>
</feature>
<proteinExistence type="predicted"/>
<dbReference type="PANTHER" id="PTHR32322">
    <property type="entry name" value="INNER MEMBRANE TRANSPORTER"/>
    <property type="match status" value="1"/>
</dbReference>
<gene>
    <name evidence="8" type="ORF">CYCCA115_LOCUS16068</name>
</gene>
<feature type="compositionally biased region" description="Basic and acidic residues" evidence="5">
    <location>
        <begin position="374"/>
        <end position="388"/>
    </location>
</feature>
<feature type="transmembrane region" description="Helical" evidence="6">
    <location>
        <begin position="277"/>
        <end position="296"/>
    </location>
</feature>
<feature type="transmembrane region" description="Helical" evidence="6">
    <location>
        <begin position="225"/>
        <end position="248"/>
    </location>
</feature>
<comment type="caution">
    <text evidence="8">The sequence shown here is derived from an EMBL/GenBank/DDBJ whole genome shotgun (WGS) entry which is preliminary data.</text>
</comment>
<dbReference type="GO" id="GO:0016020">
    <property type="term" value="C:membrane"/>
    <property type="evidence" value="ECO:0007669"/>
    <property type="project" value="UniProtKB-SubCell"/>
</dbReference>
<keyword evidence="2 6" id="KW-0812">Transmembrane</keyword>
<protein>
    <recommendedName>
        <fullName evidence="7">EamA domain-containing protein</fullName>
    </recommendedName>
</protein>
<evidence type="ECO:0000256" key="3">
    <source>
        <dbReference type="ARBA" id="ARBA00022989"/>
    </source>
</evidence>
<keyword evidence="9" id="KW-1185">Reference proteome</keyword>
<feature type="transmembrane region" description="Helical" evidence="6">
    <location>
        <begin position="155"/>
        <end position="172"/>
    </location>
</feature>
<feature type="region of interest" description="Disordered" evidence="5">
    <location>
        <begin position="370"/>
        <end position="401"/>
    </location>
</feature>
<dbReference type="InterPro" id="IPR037185">
    <property type="entry name" value="EmrE-like"/>
</dbReference>
<dbReference type="Pfam" id="PF00892">
    <property type="entry name" value="EamA"/>
    <property type="match status" value="1"/>
</dbReference>
<dbReference type="PANTHER" id="PTHR32322:SF2">
    <property type="entry name" value="EAMA DOMAIN-CONTAINING PROTEIN"/>
    <property type="match status" value="1"/>
</dbReference>
<dbReference type="EMBL" id="CAKOGP040001903">
    <property type="protein sequence ID" value="CAJ1956089.1"/>
    <property type="molecule type" value="Genomic_DNA"/>
</dbReference>
<name>A0AAD2FXY9_9STRA</name>
<reference evidence="8" key="1">
    <citation type="submission" date="2023-08" db="EMBL/GenBank/DDBJ databases">
        <authorList>
            <person name="Audoor S."/>
            <person name="Bilcke G."/>
        </authorList>
    </citation>
    <scope>NUCLEOTIDE SEQUENCE</scope>
</reference>
<dbReference type="Proteomes" id="UP001295423">
    <property type="component" value="Unassembled WGS sequence"/>
</dbReference>
<accession>A0AAD2FXY9</accession>
<evidence type="ECO:0000256" key="6">
    <source>
        <dbReference type="SAM" id="Phobius"/>
    </source>
</evidence>
<dbReference type="InterPro" id="IPR000620">
    <property type="entry name" value="EamA_dom"/>
</dbReference>
<feature type="transmembrane region" description="Helical" evidence="6">
    <location>
        <begin position="12"/>
        <end position="32"/>
    </location>
</feature>
<dbReference type="SUPFAM" id="SSF103481">
    <property type="entry name" value="Multidrug resistance efflux transporter EmrE"/>
    <property type="match status" value="1"/>
</dbReference>
<feature type="transmembrane region" description="Helical" evidence="6">
    <location>
        <begin position="130"/>
        <end position="148"/>
    </location>
</feature>
<evidence type="ECO:0000256" key="2">
    <source>
        <dbReference type="ARBA" id="ARBA00022692"/>
    </source>
</evidence>
<feature type="region of interest" description="Disordered" evidence="5">
    <location>
        <begin position="420"/>
        <end position="470"/>
    </location>
</feature>
<evidence type="ECO:0000256" key="1">
    <source>
        <dbReference type="ARBA" id="ARBA00004141"/>
    </source>
</evidence>
<evidence type="ECO:0000259" key="7">
    <source>
        <dbReference type="Pfam" id="PF00892"/>
    </source>
</evidence>
<sequence>MGPCNRKAKVHLALLLSNSFWGIGAVVGALGMSTTHPLAFLTIRQYLSGLVLLMGASATKESPNTSKNSQLKDEEAYPNDYTKLSKPGRTPSFDFKTHRKTFALLGLTLFGSQFGFLIGITLAGPVTAGVWQPSQPILMAFFCYIMGWEPWNSKRMIGVAMAFCGCIIMVVLSPHAPDEDADSGASVSKSTLFWAGNFLFFINCLSDPSYVLVSKRLLDAFSPLMVTAVSYFVSATYMGIATIISLLVTSNSNYSMDNTKDPMWVWSHGSILPPMDALPAMIWFVFFSSAGAYGLINWANQYATGTLVMSYTVLQPVSAVVLTVILLALHTARDCANTAEDATGICLTPPNMGTFCGMAGVGDLAPRVPKRKPSRDLVVKGRSDKRQSDNNSMANARFDDGCSSQSLGSATTMTSLIDGFGDPSPIARTPVKRITSSCQLMDPSPTKCDAPPTIPQREPNGSIDSNLQSN</sequence>
<comment type="subcellular location">
    <subcellularLocation>
        <location evidence="1">Membrane</location>
        <topology evidence="1">Multi-pass membrane protein</topology>
    </subcellularLocation>
</comment>
<organism evidence="8 9">
    <name type="scientific">Cylindrotheca closterium</name>
    <dbReference type="NCBI Taxonomy" id="2856"/>
    <lineage>
        <taxon>Eukaryota</taxon>
        <taxon>Sar</taxon>
        <taxon>Stramenopiles</taxon>
        <taxon>Ochrophyta</taxon>
        <taxon>Bacillariophyta</taxon>
        <taxon>Bacillariophyceae</taxon>
        <taxon>Bacillariophycidae</taxon>
        <taxon>Bacillariales</taxon>
        <taxon>Bacillariaceae</taxon>
        <taxon>Cylindrotheca</taxon>
    </lineage>
</organism>
<evidence type="ECO:0000256" key="4">
    <source>
        <dbReference type="ARBA" id="ARBA00023136"/>
    </source>
</evidence>
<feature type="transmembrane region" description="Helical" evidence="6">
    <location>
        <begin position="192"/>
        <end position="213"/>
    </location>
</feature>
<dbReference type="AlphaFoldDB" id="A0AAD2FXY9"/>
<keyword evidence="4 6" id="KW-0472">Membrane</keyword>
<evidence type="ECO:0000313" key="8">
    <source>
        <dbReference type="EMBL" id="CAJ1956089.1"/>
    </source>
</evidence>